<gene>
    <name evidence="7" type="ORF">ASPCADRAFT_36224</name>
</gene>
<evidence type="ECO:0000256" key="5">
    <source>
        <dbReference type="ARBA" id="ARBA00023004"/>
    </source>
</evidence>
<dbReference type="STRING" id="602072.A0A1R3RMW4"/>
<dbReference type="GO" id="GO:0031418">
    <property type="term" value="F:L-ascorbic acid binding"/>
    <property type="evidence" value="ECO:0007669"/>
    <property type="project" value="InterPro"/>
</dbReference>
<dbReference type="PROSITE" id="PS51471">
    <property type="entry name" value="FE2OG_OXY"/>
    <property type="match status" value="1"/>
</dbReference>
<keyword evidence="2" id="KW-0479">Metal-binding</keyword>
<evidence type="ECO:0000313" key="7">
    <source>
        <dbReference type="EMBL" id="OOF95810.1"/>
    </source>
</evidence>
<comment type="cofactor">
    <cofactor evidence="1">
        <name>L-ascorbate</name>
        <dbReference type="ChEBI" id="CHEBI:38290"/>
    </cofactor>
</comment>
<accession>A0A1R3RMW4</accession>
<dbReference type="AlphaFoldDB" id="A0A1R3RMW4"/>
<dbReference type="Pfam" id="PF13640">
    <property type="entry name" value="2OG-FeII_Oxy_3"/>
    <property type="match status" value="1"/>
</dbReference>
<dbReference type="InterPro" id="IPR006620">
    <property type="entry name" value="Pro_4_hyd_alph"/>
</dbReference>
<dbReference type="EMBL" id="KV907499">
    <property type="protein sequence ID" value="OOF95810.1"/>
    <property type="molecule type" value="Genomic_DNA"/>
</dbReference>
<dbReference type="VEuPathDB" id="FungiDB:ASPCADRAFT_36224"/>
<evidence type="ECO:0000259" key="6">
    <source>
        <dbReference type="PROSITE" id="PS51471"/>
    </source>
</evidence>
<keyword evidence="3" id="KW-0223">Dioxygenase</keyword>
<keyword evidence="5" id="KW-0408">Iron</keyword>
<evidence type="ECO:0000256" key="4">
    <source>
        <dbReference type="ARBA" id="ARBA00023002"/>
    </source>
</evidence>
<dbReference type="InterPro" id="IPR045054">
    <property type="entry name" value="P4HA-like"/>
</dbReference>
<sequence length="209" mass="23760">DHTPVPFQVFSHDPLILYIENFVSPEEIDHLLQLSESRYTPSMVYPGGKSHVDTSERVSESAIMPPDDEIVRGIEARALAIQGWRGDSAFMQKMKTQRYGVNGFYNFHYDWDSLIQKGNRITTFMVYLVANCTGGGTNFPRLSRPNDTRWCGIIDCEEEEYEGVTFKPRVGAAVFWENMHANGSFHRGVRHASLPVKSGEKVGLNIWGW</sequence>
<dbReference type="Gene3D" id="2.60.120.620">
    <property type="entry name" value="q2cbj1_9rhob like domain"/>
    <property type="match status" value="1"/>
</dbReference>
<evidence type="ECO:0000313" key="8">
    <source>
        <dbReference type="Proteomes" id="UP000188318"/>
    </source>
</evidence>
<dbReference type="InterPro" id="IPR044862">
    <property type="entry name" value="Pro_4_hyd_alph_FE2OG_OXY"/>
</dbReference>
<evidence type="ECO:0000256" key="3">
    <source>
        <dbReference type="ARBA" id="ARBA00022964"/>
    </source>
</evidence>
<dbReference type="PANTHER" id="PTHR10869">
    <property type="entry name" value="PROLYL 4-HYDROXYLASE ALPHA SUBUNIT"/>
    <property type="match status" value="1"/>
</dbReference>
<dbReference type="Proteomes" id="UP000188318">
    <property type="component" value="Unassembled WGS sequence"/>
</dbReference>
<keyword evidence="8" id="KW-1185">Reference proteome</keyword>
<evidence type="ECO:0000256" key="1">
    <source>
        <dbReference type="ARBA" id="ARBA00001961"/>
    </source>
</evidence>
<dbReference type="SMART" id="SM00702">
    <property type="entry name" value="P4Hc"/>
    <property type="match status" value="1"/>
</dbReference>
<keyword evidence="4" id="KW-0560">Oxidoreductase</keyword>
<feature type="non-terminal residue" evidence="7">
    <location>
        <position position="209"/>
    </location>
</feature>
<feature type="domain" description="Fe2OG dioxygenase" evidence="6">
    <location>
        <begin position="87"/>
        <end position="209"/>
    </location>
</feature>
<protein>
    <recommendedName>
        <fullName evidence="6">Fe2OG dioxygenase domain-containing protein</fullName>
    </recommendedName>
</protein>
<proteinExistence type="predicted"/>
<dbReference type="PANTHER" id="PTHR10869:SF246">
    <property type="entry name" value="TRANSMEMBRANE PROLYL 4-HYDROXYLASE"/>
    <property type="match status" value="1"/>
</dbReference>
<dbReference type="InterPro" id="IPR005123">
    <property type="entry name" value="Oxoglu/Fe-dep_dioxygenase_dom"/>
</dbReference>
<evidence type="ECO:0000256" key="2">
    <source>
        <dbReference type="ARBA" id="ARBA00022723"/>
    </source>
</evidence>
<reference evidence="8" key="1">
    <citation type="journal article" date="2017" name="Genome Biol.">
        <title>Comparative genomics reveals high biological diversity and specific adaptations in the industrially and medically important fungal genus Aspergillus.</title>
        <authorList>
            <person name="de Vries R.P."/>
            <person name="Riley R."/>
            <person name="Wiebenga A."/>
            <person name="Aguilar-Osorio G."/>
            <person name="Amillis S."/>
            <person name="Uchima C.A."/>
            <person name="Anderluh G."/>
            <person name="Asadollahi M."/>
            <person name="Askin M."/>
            <person name="Barry K."/>
            <person name="Battaglia E."/>
            <person name="Bayram O."/>
            <person name="Benocci T."/>
            <person name="Braus-Stromeyer S.A."/>
            <person name="Caldana C."/>
            <person name="Canovas D."/>
            <person name="Cerqueira G.C."/>
            <person name="Chen F."/>
            <person name="Chen W."/>
            <person name="Choi C."/>
            <person name="Clum A."/>
            <person name="Dos Santos R.A."/>
            <person name="Damasio A.R."/>
            <person name="Diallinas G."/>
            <person name="Emri T."/>
            <person name="Fekete E."/>
            <person name="Flipphi M."/>
            <person name="Freyberg S."/>
            <person name="Gallo A."/>
            <person name="Gournas C."/>
            <person name="Habgood R."/>
            <person name="Hainaut M."/>
            <person name="Harispe M.L."/>
            <person name="Henrissat B."/>
            <person name="Hilden K.S."/>
            <person name="Hope R."/>
            <person name="Hossain A."/>
            <person name="Karabika E."/>
            <person name="Karaffa L."/>
            <person name="Karanyi Z."/>
            <person name="Krasevec N."/>
            <person name="Kuo A."/>
            <person name="Kusch H."/>
            <person name="LaButti K."/>
            <person name="Lagendijk E.L."/>
            <person name="Lapidus A."/>
            <person name="Levasseur A."/>
            <person name="Lindquist E."/>
            <person name="Lipzen A."/>
            <person name="Logrieco A.F."/>
            <person name="MacCabe A."/>
            <person name="Maekelae M.R."/>
            <person name="Malavazi I."/>
            <person name="Melin P."/>
            <person name="Meyer V."/>
            <person name="Mielnichuk N."/>
            <person name="Miskei M."/>
            <person name="Molnar A.P."/>
            <person name="Mule G."/>
            <person name="Ngan C.Y."/>
            <person name="Orejas M."/>
            <person name="Orosz E."/>
            <person name="Ouedraogo J.P."/>
            <person name="Overkamp K.M."/>
            <person name="Park H.-S."/>
            <person name="Perrone G."/>
            <person name="Piumi F."/>
            <person name="Punt P.J."/>
            <person name="Ram A.F."/>
            <person name="Ramon A."/>
            <person name="Rauscher S."/>
            <person name="Record E."/>
            <person name="Riano-Pachon D.M."/>
            <person name="Robert V."/>
            <person name="Roehrig J."/>
            <person name="Ruller R."/>
            <person name="Salamov A."/>
            <person name="Salih N.S."/>
            <person name="Samson R.A."/>
            <person name="Sandor E."/>
            <person name="Sanguinetti M."/>
            <person name="Schuetze T."/>
            <person name="Sepcic K."/>
            <person name="Shelest E."/>
            <person name="Sherlock G."/>
            <person name="Sophianopoulou V."/>
            <person name="Squina F.M."/>
            <person name="Sun H."/>
            <person name="Susca A."/>
            <person name="Todd R.B."/>
            <person name="Tsang A."/>
            <person name="Unkles S.E."/>
            <person name="van de Wiele N."/>
            <person name="van Rossen-Uffink D."/>
            <person name="Oliveira J.V."/>
            <person name="Vesth T.C."/>
            <person name="Visser J."/>
            <person name="Yu J.-H."/>
            <person name="Zhou M."/>
            <person name="Andersen M.R."/>
            <person name="Archer D.B."/>
            <person name="Baker S.E."/>
            <person name="Benoit I."/>
            <person name="Brakhage A.A."/>
            <person name="Braus G.H."/>
            <person name="Fischer R."/>
            <person name="Frisvad J.C."/>
            <person name="Goldman G.H."/>
            <person name="Houbraken J."/>
            <person name="Oakley B."/>
            <person name="Pocsi I."/>
            <person name="Scazzocchio C."/>
            <person name="Seiboth B."/>
            <person name="vanKuyk P.A."/>
            <person name="Wortman J."/>
            <person name="Dyer P.S."/>
            <person name="Grigoriev I.V."/>
        </authorList>
    </citation>
    <scope>NUCLEOTIDE SEQUENCE [LARGE SCALE GENOMIC DNA]</scope>
    <source>
        <strain evidence="8">ITEM 5010</strain>
    </source>
</reference>
<dbReference type="OrthoDB" id="420380at2759"/>
<dbReference type="GO" id="GO:0005506">
    <property type="term" value="F:iron ion binding"/>
    <property type="evidence" value="ECO:0007669"/>
    <property type="project" value="InterPro"/>
</dbReference>
<organism evidence="7 8">
    <name type="scientific">Aspergillus carbonarius (strain ITEM 5010)</name>
    <dbReference type="NCBI Taxonomy" id="602072"/>
    <lineage>
        <taxon>Eukaryota</taxon>
        <taxon>Fungi</taxon>
        <taxon>Dikarya</taxon>
        <taxon>Ascomycota</taxon>
        <taxon>Pezizomycotina</taxon>
        <taxon>Eurotiomycetes</taxon>
        <taxon>Eurotiomycetidae</taxon>
        <taxon>Eurotiales</taxon>
        <taxon>Aspergillaceae</taxon>
        <taxon>Aspergillus</taxon>
        <taxon>Aspergillus subgen. Circumdati</taxon>
    </lineage>
</organism>
<name>A0A1R3RMW4_ASPC5</name>
<dbReference type="GO" id="GO:0005783">
    <property type="term" value="C:endoplasmic reticulum"/>
    <property type="evidence" value="ECO:0007669"/>
    <property type="project" value="TreeGrafter"/>
</dbReference>
<dbReference type="OMA" id="YIDCEST"/>
<feature type="non-terminal residue" evidence="7">
    <location>
        <position position="1"/>
    </location>
</feature>
<dbReference type="GO" id="GO:0004656">
    <property type="term" value="F:procollagen-proline 4-dioxygenase activity"/>
    <property type="evidence" value="ECO:0007669"/>
    <property type="project" value="TreeGrafter"/>
</dbReference>